<dbReference type="Proteomes" id="UP001165065">
    <property type="component" value="Unassembled WGS sequence"/>
</dbReference>
<dbReference type="AlphaFoldDB" id="A0A9W7LCU1"/>
<gene>
    <name evidence="15" type="ORF">TrCOL_g11203</name>
</gene>
<comment type="similarity">
    <text evidence="2">Belongs to the protein prenyltransferase subunit alpha family.</text>
</comment>
<organism evidence="15 16">
    <name type="scientific">Triparma columacea</name>
    <dbReference type="NCBI Taxonomy" id="722753"/>
    <lineage>
        <taxon>Eukaryota</taxon>
        <taxon>Sar</taxon>
        <taxon>Stramenopiles</taxon>
        <taxon>Ochrophyta</taxon>
        <taxon>Bolidophyceae</taxon>
        <taxon>Parmales</taxon>
        <taxon>Triparmaceae</taxon>
        <taxon>Triparma</taxon>
    </lineage>
</organism>
<keyword evidence="5" id="KW-0637">Prenyltransferase</keyword>
<evidence type="ECO:0000256" key="3">
    <source>
        <dbReference type="ARBA" id="ARBA00012700"/>
    </source>
</evidence>
<evidence type="ECO:0000256" key="10">
    <source>
        <dbReference type="ARBA" id="ARBA00041392"/>
    </source>
</evidence>
<comment type="cofactor">
    <cofactor evidence="1">
        <name>Mg(2+)</name>
        <dbReference type="ChEBI" id="CHEBI:18420"/>
    </cofactor>
</comment>
<evidence type="ECO:0000256" key="2">
    <source>
        <dbReference type="ARBA" id="ARBA00006734"/>
    </source>
</evidence>
<sequence length="312" mass="36081">MFDVQAAFPDIEPIPQDDGPHPICAIQYPAHFNMVMGYFRACLATEELSERTLRLTAEVIDTNPANYTAWHCRRKCLAALRKGLAEEMEFTTEAGGDNPKNYQIWYHRRAILDEHFGKKEDGEEELLYVDKVLEEDAKNYHAWSHRQYIIEKFELWDGEVAYVEKKIDSDIRNNSAWNQRWFAVHLKASKDGGGKYSARGEVDYALEIARKDFHNESPFRYLLGILQECWCGESKVNEGEEDVKKLTGEVREKLAEMKDQGSSHVHTALVDIATKEGDKEEAKRLCEELRDKLDVIRAKYWEKQIQKMGGGK</sequence>
<evidence type="ECO:0000256" key="13">
    <source>
        <dbReference type="ARBA" id="ARBA00043219"/>
    </source>
</evidence>
<dbReference type="OrthoDB" id="272289at2759"/>
<dbReference type="SUPFAM" id="SSF48439">
    <property type="entry name" value="Protein prenylyltransferase"/>
    <property type="match status" value="1"/>
</dbReference>
<dbReference type="EC" id="2.5.1.58" evidence="4"/>
<reference evidence="16" key="1">
    <citation type="journal article" date="2023" name="Commun. Biol.">
        <title>Genome analysis of Parmales, the sister group of diatoms, reveals the evolutionary specialization of diatoms from phago-mixotrophs to photoautotrophs.</title>
        <authorList>
            <person name="Ban H."/>
            <person name="Sato S."/>
            <person name="Yoshikawa S."/>
            <person name="Yamada K."/>
            <person name="Nakamura Y."/>
            <person name="Ichinomiya M."/>
            <person name="Sato N."/>
            <person name="Blanc-Mathieu R."/>
            <person name="Endo H."/>
            <person name="Kuwata A."/>
            <person name="Ogata H."/>
        </authorList>
    </citation>
    <scope>NUCLEOTIDE SEQUENCE [LARGE SCALE GENOMIC DNA]</scope>
</reference>
<evidence type="ECO:0000313" key="16">
    <source>
        <dbReference type="Proteomes" id="UP001165065"/>
    </source>
</evidence>
<keyword evidence="6" id="KW-0808">Transferase</keyword>
<evidence type="ECO:0000256" key="1">
    <source>
        <dbReference type="ARBA" id="ARBA00001946"/>
    </source>
</evidence>
<evidence type="ECO:0000313" key="15">
    <source>
        <dbReference type="EMBL" id="GMI46420.1"/>
    </source>
</evidence>
<evidence type="ECO:0000256" key="5">
    <source>
        <dbReference type="ARBA" id="ARBA00022602"/>
    </source>
</evidence>
<protein>
    <recommendedName>
        <fullName evidence="9">Protein farnesyltransferase/geranylgeranyltransferase type-1 subunit alpha</fullName>
        <ecNumber evidence="4">2.5.1.58</ecNumber>
        <ecNumber evidence="3">2.5.1.59</ecNumber>
    </recommendedName>
    <alternativeName>
        <fullName evidence="12">CAAX farnesyltransferase subunit alpha</fullName>
    </alternativeName>
    <alternativeName>
        <fullName evidence="11">FTase-alpha</fullName>
    </alternativeName>
    <alternativeName>
        <fullName evidence="10">Ras proteins prenyltransferase subunit alpha</fullName>
    </alternativeName>
    <alternativeName>
        <fullName evidence="13">Type I protein geranyl-geranyltransferase subunit alpha</fullName>
    </alternativeName>
</protein>
<dbReference type="GO" id="GO:0004662">
    <property type="term" value="F:CAAX-protein geranylgeranyltransferase activity"/>
    <property type="evidence" value="ECO:0007669"/>
    <property type="project" value="UniProtKB-EC"/>
</dbReference>
<evidence type="ECO:0000256" key="7">
    <source>
        <dbReference type="ARBA" id="ARBA00022737"/>
    </source>
</evidence>
<evidence type="ECO:0000256" key="4">
    <source>
        <dbReference type="ARBA" id="ARBA00012702"/>
    </source>
</evidence>
<dbReference type="PANTHER" id="PTHR11129">
    <property type="entry name" value="PROTEIN FARNESYLTRANSFERASE ALPHA SUBUNIT/RAB GERANYLGERANYL TRANSFERASE ALPHA SUBUNIT"/>
    <property type="match status" value="1"/>
</dbReference>
<keyword evidence="7" id="KW-0677">Repeat</keyword>
<accession>A0A9W7LCU1</accession>
<dbReference type="InterPro" id="IPR002088">
    <property type="entry name" value="Prenyl_trans_a"/>
</dbReference>
<keyword evidence="14" id="KW-0175">Coiled coil</keyword>
<dbReference type="PANTHER" id="PTHR11129:SF1">
    <property type="entry name" value="PROTEIN FARNESYLTRANSFERASE_GERANYLGERANYLTRANSFERASE TYPE-1 SUBUNIT ALPHA"/>
    <property type="match status" value="1"/>
</dbReference>
<dbReference type="PROSITE" id="PS51147">
    <property type="entry name" value="PFTA"/>
    <property type="match status" value="4"/>
</dbReference>
<dbReference type="GO" id="GO:0005953">
    <property type="term" value="C:CAAX-protein geranylgeranyltransferase complex"/>
    <property type="evidence" value="ECO:0007669"/>
    <property type="project" value="TreeGrafter"/>
</dbReference>
<keyword evidence="8" id="KW-0460">Magnesium</keyword>
<dbReference type="GO" id="GO:0005965">
    <property type="term" value="C:protein farnesyltransferase complex"/>
    <property type="evidence" value="ECO:0007669"/>
    <property type="project" value="TreeGrafter"/>
</dbReference>
<evidence type="ECO:0000256" key="11">
    <source>
        <dbReference type="ARBA" id="ARBA00042436"/>
    </source>
</evidence>
<dbReference type="Gene3D" id="1.25.40.120">
    <property type="entry name" value="Protein prenylyltransferase"/>
    <property type="match status" value="1"/>
</dbReference>
<dbReference type="Pfam" id="PF01239">
    <property type="entry name" value="PPTA"/>
    <property type="match status" value="4"/>
</dbReference>
<evidence type="ECO:0000256" key="8">
    <source>
        <dbReference type="ARBA" id="ARBA00022842"/>
    </source>
</evidence>
<keyword evidence="16" id="KW-1185">Reference proteome</keyword>
<name>A0A9W7LCU1_9STRA</name>
<evidence type="ECO:0000256" key="12">
    <source>
        <dbReference type="ARBA" id="ARBA00043086"/>
    </source>
</evidence>
<comment type="caution">
    <text evidence="15">The sequence shown here is derived from an EMBL/GenBank/DDBJ whole genome shotgun (WGS) entry which is preliminary data.</text>
</comment>
<proteinExistence type="inferred from homology"/>
<dbReference type="EC" id="2.5.1.59" evidence="3"/>
<evidence type="ECO:0000256" key="14">
    <source>
        <dbReference type="SAM" id="Coils"/>
    </source>
</evidence>
<dbReference type="EMBL" id="BRYA01000296">
    <property type="protein sequence ID" value="GMI46420.1"/>
    <property type="molecule type" value="Genomic_DNA"/>
</dbReference>
<evidence type="ECO:0000256" key="9">
    <source>
        <dbReference type="ARBA" id="ARBA00040965"/>
    </source>
</evidence>
<feature type="coiled-coil region" evidence="14">
    <location>
        <begin position="236"/>
        <end position="299"/>
    </location>
</feature>
<evidence type="ECO:0000256" key="6">
    <source>
        <dbReference type="ARBA" id="ARBA00022679"/>
    </source>
</evidence>
<dbReference type="GO" id="GO:0004660">
    <property type="term" value="F:protein farnesyltransferase activity"/>
    <property type="evidence" value="ECO:0007669"/>
    <property type="project" value="UniProtKB-EC"/>
</dbReference>